<dbReference type="KEGG" id="ssyi:EKG83_09805"/>
<dbReference type="PANTHER" id="PTHR43000">
    <property type="entry name" value="DTDP-D-GLUCOSE 4,6-DEHYDRATASE-RELATED"/>
    <property type="match status" value="1"/>
</dbReference>
<dbReference type="InterPro" id="IPR036291">
    <property type="entry name" value="NAD(P)-bd_dom_sf"/>
</dbReference>
<dbReference type="Pfam" id="PF01370">
    <property type="entry name" value="Epimerase"/>
    <property type="match status" value="1"/>
</dbReference>
<dbReference type="InterPro" id="IPR001509">
    <property type="entry name" value="Epimerase_deHydtase"/>
</dbReference>
<dbReference type="SUPFAM" id="SSF51735">
    <property type="entry name" value="NAD(P)-binding Rossmann-fold domains"/>
    <property type="match status" value="1"/>
</dbReference>
<accession>A0A5Q0GUR0</accession>
<organism evidence="3 4">
    <name type="scientific">Saccharothrix syringae</name>
    <name type="common">Nocardiopsis syringae</name>
    <dbReference type="NCBI Taxonomy" id="103733"/>
    <lineage>
        <taxon>Bacteria</taxon>
        <taxon>Bacillati</taxon>
        <taxon>Actinomycetota</taxon>
        <taxon>Actinomycetes</taxon>
        <taxon>Pseudonocardiales</taxon>
        <taxon>Pseudonocardiaceae</taxon>
        <taxon>Saccharothrix</taxon>
    </lineage>
</organism>
<dbReference type="RefSeq" id="WP_033433666.1">
    <property type="nucleotide sequence ID" value="NZ_CP034550.1"/>
</dbReference>
<evidence type="ECO:0000313" key="4">
    <source>
        <dbReference type="Proteomes" id="UP000325787"/>
    </source>
</evidence>
<evidence type="ECO:0000259" key="2">
    <source>
        <dbReference type="Pfam" id="PF01370"/>
    </source>
</evidence>
<evidence type="ECO:0000256" key="1">
    <source>
        <dbReference type="ARBA" id="ARBA00007637"/>
    </source>
</evidence>
<gene>
    <name evidence="3" type="ORF">EKG83_09805</name>
</gene>
<dbReference type="Proteomes" id="UP000325787">
    <property type="component" value="Chromosome"/>
</dbReference>
<name>A0A5Q0GUR0_SACSY</name>
<proteinExistence type="inferred from homology"/>
<reference evidence="4" key="1">
    <citation type="journal article" date="2021" name="Curr. Microbiol.">
        <title>Complete genome of nocamycin-producing strain Saccharothrix syringae NRRL B-16468 reveals the biosynthetic potential for secondary metabolites.</title>
        <authorList>
            <person name="Mo X."/>
            <person name="Yang S."/>
        </authorList>
    </citation>
    <scope>NUCLEOTIDE SEQUENCE [LARGE SCALE GENOMIC DNA]</scope>
    <source>
        <strain evidence="4">ATCC 51364 / DSM 43886 / JCM 6844 / KCTC 9398 / NBRC 14523 / NRRL B-16468 / INA 2240</strain>
    </source>
</reference>
<protein>
    <submittedName>
        <fullName evidence="3">NAD-dependent epimerase/dehydratase family protein</fullName>
    </submittedName>
</protein>
<evidence type="ECO:0000313" key="3">
    <source>
        <dbReference type="EMBL" id="QFZ17738.1"/>
    </source>
</evidence>
<sequence length="324" mass="36045">MAESTVLVVGGAGFIGTNLVRYWLDEHPRDRVISLTSPRHRKHAHDSAVNVECELDNPVRIREVLSEHDVDTVINCGGWSDNARAVRDPLGCFRANVADCVNVLEACRTSGVRRYHQVSSAEVYGDIDDRATADVDESAAQRPFTPYSSTKAAADHLALAYGRTYRFDVTITLSSNNYGPAQLPEKLIPRFVIRALLGQQLPIFDSPGSSREWLHVKDHCRAIDHILAHGTPGQRYNVGSGESADAHQIADLILDYLGLPTALKTLVPSRPVLLRRTGVDSGKLRTEVGWRPEKHFATALKETIEWYVDNRTWWLPHVDLVGAR</sequence>
<feature type="domain" description="NAD-dependent epimerase/dehydratase" evidence="2">
    <location>
        <begin position="6"/>
        <end position="239"/>
    </location>
</feature>
<dbReference type="OrthoDB" id="9801785at2"/>
<dbReference type="Gene3D" id="3.40.50.720">
    <property type="entry name" value="NAD(P)-binding Rossmann-like Domain"/>
    <property type="match status" value="1"/>
</dbReference>
<dbReference type="AlphaFoldDB" id="A0A5Q0GUR0"/>
<comment type="similarity">
    <text evidence="1">Belongs to the NAD(P)-dependent epimerase/dehydratase family.</text>
</comment>
<dbReference type="EMBL" id="CP034550">
    <property type="protein sequence ID" value="QFZ17738.1"/>
    <property type="molecule type" value="Genomic_DNA"/>
</dbReference>
<keyword evidence="4" id="KW-1185">Reference proteome</keyword>
<dbReference type="Gene3D" id="3.90.25.10">
    <property type="entry name" value="UDP-galactose 4-epimerase, domain 1"/>
    <property type="match status" value="1"/>
</dbReference>